<sequence>MTLSNLVKPLAHIDYKVELDSTVRQTKTVGEVNELDSQFTYIVLVAVAVPHKEPSGKKWPFARVWGMQEPASVFFSVLNLLAHAINLHWFRKTVPSIAPLYKMWIFHAVLQGR</sequence>
<dbReference type="GO" id="GO:0005789">
    <property type="term" value="C:endoplasmic reticulum membrane"/>
    <property type="evidence" value="ECO:0007669"/>
    <property type="project" value="TreeGrafter"/>
</dbReference>
<proteinExistence type="inferred from homology"/>
<accession>A0A5B7ILN9</accession>
<comment type="caution">
    <text evidence="9">The sequence shown here is derived from an EMBL/GenBank/DDBJ whole genome shotgun (WGS) entry which is preliminary data.</text>
</comment>
<evidence type="ECO:0000313" key="9">
    <source>
        <dbReference type="EMBL" id="MPC82869.1"/>
    </source>
</evidence>
<protein>
    <recommendedName>
        <fullName evidence="8">Post-GPI attachment to proteins factor 3</fullName>
    </recommendedName>
</protein>
<dbReference type="AlphaFoldDB" id="A0A5B7ILN9"/>
<keyword evidence="8" id="KW-0333">Golgi apparatus</keyword>
<keyword evidence="5" id="KW-0732">Signal</keyword>
<comment type="subcellular location">
    <subcellularLocation>
        <location evidence="1">Endomembrane system</location>
        <topology evidence="1">Multi-pass membrane protein</topology>
    </subcellularLocation>
    <subcellularLocation>
        <location evidence="8">Golgi apparatus membrane</location>
        <topology evidence="8">Multi-pass membrane protein</topology>
    </subcellularLocation>
</comment>
<evidence type="ECO:0000313" key="10">
    <source>
        <dbReference type="Proteomes" id="UP000324222"/>
    </source>
</evidence>
<dbReference type="PANTHER" id="PTHR13148:SF0">
    <property type="entry name" value="POST-GPI ATTACHMENT TO PROTEINS FACTOR 3"/>
    <property type="match status" value="1"/>
</dbReference>
<keyword evidence="3 8" id="KW-0337">GPI-anchor biosynthesis</keyword>
<keyword evidence="6" id="KW-1133">Transmembrane helix</keyword>
<evidence type="ECO:0000256" key="7">
    <source>
        <dbReference type="ARBA" id="ARBA00023136"/>
    </source>
</evidence>
<dbReference type="InterPro" id="IPR007217">
    <property type="entry name" value="Per1-like"/>
</dbReference>
<evidence type="ECO:0000256" key="1">
    <source>
        <dbReference type="ARBA" id="ARBA00004127"/>
    </source>
</evidence>
<comment type="similarity">
    <text evidence="2 8">Belongs to the PGAP3 family.</text>
</comment>
<reference evidence="9 10" key="1">
    <citation type="submission" date="2019-05" db="EMBL/GenBank/DDBJ databases">
        <title>Another draft genome of Portunus trituberculatus and its Hox gene families provides insights of decapod evolution.</title>
        <authorList>
            <person name="Jeong J.-H."/>
            <person name="Song I."/>
            <person name="Kim S."/>
            <person name="Choi T."/>
            <person name="Kim D."/>
            <person name="Ryu S."/>
            <person name="Kim W."/>
        </authorList>
    </citation>
    <scope>NUCLEOTIDE SEQUENCE [LARGE SCALE GENOMIC DNA]</scope>
    <source>
        <tissue evidence="9">Muscle</tissue>
    </source>
</reference>
<evidence type="ECO:0000256" key="8">
    <source>
        <dbReference type="RuleBase" id="RU365066"/>
    </source>
</evidence>
<evidence type="ECO:0000256" key="2">
    <source>
        <dbReference type="ARBA" id="ARBA00006387"/>
    </source>
</evidence>
<evidence type="ECO:0000256" key="6">
    <source>
        <dbReference type="ARBA" id="ARBA00022989"/>
    </source>
</evidence>
<comment type="function">
    <text evidence="8">Involved in the lipid remodeling steps of GPI-anchor maturation.</text>
</comment>
<dbReference type="Proteomes" id="UP000324222">
    <property type="component" value="Unassembled WGS sequence"/>
</dbReference>
<keyword evidence="7" id="KW-0472">Membrane</keyword>
<evidence type="ECO:0000256" key="3">
    <source>
        <dbReference type="ARBA" id="ARBA00022502"/>
    </source>
</evidence>
<organism evidence="9 10">
    <name type="scientific">Portunus trituberculatus</name>
    <name type="common">Swimming crab</name>
    <name type="synonym">Neptunus trituberculatus</name>
    <dbReference type="NCBI Taxonomy" id="210409"/>
    <lineage>
        <taxon>Eukaryota</taxon>
        <taxon>Metazoa</taxon>
        <taxon>Ecdysozoa</taxon>
        <taxon>Arthropoda</taxon>
        <taxon>Crustacea</taxon>
        <taxon>Multicrustacea</taxon>
        <taxon>Malacostraca</taxon>
        <taxon>Eumalacostraca</taxon>
        <taxon>Eucarida</taxon>
        <taxon>Decapoda</taxon>
        <taxon>Pleocyemata</taxon>
        <taxon>Brachyura</taxon>
        <taxon>Eubrachyura</taxon>
        <taxon>Portunoidea</taxon>
        <taxon>Portunidae</taxon>
        <taxon>Portuninae</taxon>
        <taxon>Portunus</taxon>
    </lineage>
</organism>
<evidence type="ECO:0000256" key="4">
    <source>
        <dbReference type="ARBA" id="ARBA00022692"/>
    </source>
</evidence>
<dbReference type="Pfam" id="PF04080">
    <property type="entry name" value="Per1"/>
    <property type="match status" value="1"/>
</dbReference>
<keyword evidence="4" id="KW-0812">Transmembrane</keyword>
<keyword evidence="10" id="KW-1185">Reference proteome</keyword>
<dbReference type="GO" id="GO:0016788">
    <property type="term" value="F:hydrolase activity, acting on ester bonds"/>
    <property type="evidence" value="ECO:0007669"/>
    <property type="project" value="TreeGrafter"/>
</dbReference>
<dbReference type="GO" id="GO:0000139">
    <property type="term" value="C:Golgi membrane"/>
    <property type="evidence" value="ECO:0007669"/>
    <property type="project" value="UniProtKB-SubCell"/>
</dbReference>
<dbReference type="OrthoDB" id="419770at2759"/>
<name>A0A5B7ILN9_PORTR</name>
<gene>
    <name evidence="9" type="primary">PGAP3_0</name>
    <name evidence="9" type="ORF">E2C01_077555</name>
</gene>
<evidence type="ECO:0000256" key="5">
    <source>
        <dbReference type="ARBA" id="ARBA00022729"/>
    </source>
</evidence>
<dbReference type="EMBL" id="VSRR010060949">
    <property type="protein sequence ID" value="MPC82869.1"/>
    <property type="molecule type" value="Genomic_DNA"/>
</dbReference>
<dbReference type="GO" id="GO:0006506">
    <property type="term" value="P:GPI anchor biosynthetic process"/>
    <property type="evidence" value="ECO:0007669"/>
    <property type="project" value="UniProtKB-KW"/>
</dbReference>
<dbReference type="PANTHER" id="PTHR13148">
    <property type="entry name" value="PER1-RELATED"/>
    <property type="match status" value="1"/>
</dbReference>